<evidence type="ECO:0000313" key="1">
    <source>
        <dbReference type="EMBL" id="ACY87548.1"/>
    </source>
</evidence>
<dbReference type="Proteomes" id="UP000002695">
    <property type="component" value="Chromosome"/>
</dbReference>
<keyword evidence="2" id="KW-1185">Reference proteome</keyword>
<organism evidence="1 2">
    <name type="scientific">Salmonella typhimurium (strain 14028s / SGSC 2262)</name>
    <dbReference type="NCBI Taxonomy" id="588858"/>
    <lineage>
        <taxon>Bacteria</taxon>
        <taxon>Pseudomonadati</taxon>
        <taxon>Pseudomonadota</taxon>
        <taxon>Gammaproteobacteria</taxon>
        <taxon>Enterobacterales</taxon>
        <taxon>Enterobacteriaceae</taxon>
        <taxon>Salmonella</taxon>
    </lineage>
</organism>
<gene>
    <name evidence="1" type="ordered locus">STM14_1053</name>
</gene>
<name>A0A0F6AZ74_SALT1</name>
<reference evidence="1 2" key="1">
    <citation type="journal article" date="2010" name="J. Bacteriol.">
        <title>Short-term signatures of evolutionary change in the Salmonella enterica serovar typhimurium 14028 genome.</title>
        <authorList>
            <person name="Jarvik T."/>
            <person name="Smillie C."/>
            <person name="Groisman E.A."/>
            <person name="Ochman H."/>
        </authorList>
    </citation>
    <scope>NUCLEOTIDE SEQUENCE [LARGE SCALE GENOMIC DNA]</scope>
    <source>
        <strain evidence="2">14028s / SGSC 2262</strain>
    </source>
</reference>
<sequence>MYGWFVHIAHKTWSHLLKLYLIYMFKVMPVNKGIKGISAIMCREIDLAQFWRQMPTAKEVSGREERH</sequence>
<dbReference type="BioCyc" id="SENT588858:STM14_RS25895-MONOMER"/>
<dbReference type="HOGENOM" id="CLU_2809930_0_0_6"/>
<accession>A0A0F6AZ74</accession>
<dbReference type="KEGG" id="seo:STM14_1053"/>
<evidence type="ECO:0000313" key="2">
    <source>
        <dbReference type="Proteomes" id="UP000002695"/>
    </source>
</evidence>
<dbReference type="AlphaFoldDB" id="A0A0F6AZ74"/>
<proteinExistence type="predicted"/>
<dbReference type="EMBL" id="CP001363">
    <property type="protein sequence ID" value="ACY87548.1"/>
    <property type="molecule type" value="Genomic_DNA"/>
</dbReference>
<protein>
    <submittedName>
        <fullName evidence="1">Uncharacterized protein</fullName>
    </submittedName>
</protein>